<keyword evidence="2" id="KW-1185">Reference proteome</keyword>
<evidence type="ECO:0000313" key="1">
    <source>
        <dbReference type="EMBL" id="MFK2904991.1"/>
    </source>
</evidence>
<protein>
    <submittedName>
        <fullName evidence="1">DUF2188 domain-containing protein</fullName>
    </submittedName>
</protein>
<gene>
    <name evidence="1" type="ORF">ISP17_13600</name>
</gene>
<organism evidence="1 2">
    <name type="scientific">Dyella ginsengisoli</name>
    <dbReference type="NCBI Taxonomy" id="363848"/>
    <lineage>
        <taxon>Bacteria</taxon>
        <taxon>Pseudomonadati</taxon>
        <taxon>Pseudomonadota</taxon>
        <taxon>Gammaproteobacteria</taxon>
        <taxon>Lysobacterales</taxon>
        <taxon>Rhodanobacteraceae</taxon>
        <taxon>Dyella</taxon>
    </lineage>
</organism>
<comment type="caution">
    <text evidence="1">The sequence shown here is derived from an EMBL/GenBank/DDBJ whole genome shotgun (WGS) entry which is preliminary data.</text>
</comment>
<dbReference type="Proteomes" id="UP001620460">
    <property type="component" value="Unassembled WGS sequence"/>
</dbReference>
<proteinExistence type="predicted"/>
<dbReference type="RefSeq" id="WP_404634011.1">
    <property type="nucleotide sequence ID" value="NZ_JADIKM010000003.1"/>
</dbReference>
<dbReference type="Pfam" id="PF09954">
    <property type="entry name" value="DUF2188"/>
    <property type="match status" value="1"/>
</dbReference>
<evidence type="ECO:0000313" key="2">
    <source>
        <dbReference type="Proteomes" id="UP001620460"/>
    </source>
</evidence>
<accession>A0ABW8JXT5</accession>
<dbReference type="EMBL" id="JADIKM010000003">
    <property type="protein sequence ID" value="MFK2904991.1"/>
    <property type="molecule type" value="Genomic_DNA"/>
</dbReference>
<dbReference type="InterPro" id="IPR018691">
    <property type="entry name" value="DUF2188"/>
</dbReference>
<sequence>MKNYHLTKGGDAWKLTGEGASRASLSAPTKAEAIQKTHDFMAGKVGSVKIHKENGVFQEERTYPRSADPKKSPG</sequence>
<name>A0ABW8JXT5_9GAMM</name>
<reference evidence="1 2" key="1">
    <citation type="submission" date="2020-10" db="EMBL/GenBank/DDBJ databases">
        <title>Phylogeny of dyella-like bacteria.</title>
        <authorList>
            <person name="Fu J."/>
        </authorList>
    </citation>
    <scope>NUCLEOTIDE SEQUENCE [LARGE SCALE GENOMIC DNA]</scope>
    <source>
        <strain evidence="1 2">Gsoil3046</strain>
    </source>
</reference>